<dbReference type="GO" id="GO:0019005">
    <property type="term" value="C:SCF ubiquitin ligase complex"/>
    <property type="evidence" value="ECO:0007669"/>
    <property type="project" value="TreeGrafter"/>
</dbReference>
<gene>
    <name evidence="2" type="ORF">PROFUN_11019</name>
</gene>
<dbReference type="InParanoid" id="A0A2P6NBT5"/>
<dbReference type="EMBL" id="MDYQ01000126">
    <property type="protein sequence ID" value="PRP81398.1"/>
    <property type="molecule type" value="Genomic_DNA"/>
</dbReference>
<comment type="caution">
    <text evidence="2">The sequence shown here is derived from an EMBL/GenBank/DDBJ whole genome shotgun (WGS) entry which is preliminary data.</text>
</comment>
<organism evidence="2 3">
    <name type="scientific">Planoprotostelium fungivorum</name>
    <dbReference type="NCBI Taxonomy" id="1890364"/>
    <lineage>
        <taxon>Eukaryota</taxon>
        <taxon>Amoebozoa</taxon>
        <taxon>Evosea</taxon>
        <taxon>Variosea</taxon>
        <taxon>Cavosteliida</taxon>
        <taxon>Cavosteliaceae</taxon>
        <taxon>Planoprotostelium</taxon>
    </lineage>
</organism>
<name>A0A2P6NBT5_9EUKA</name>
<dbReference type="Proteomes" id="UP000241769">
    <property type="component" value="Unassembled WGS sequence"/>
</dbReference>
<reference evidence="2 3" key="1">
    <citation type="journal article" date="2018" name="Genome Biol. Evol.">
        <title>Multiple Roots of Fruiting Body Formation in Amoebozoa.</title>
        <authorList>
            <person name="Hillmann F."/>
            <person name="Forbes G."/>
            <person name="Novohradska S."/>
            <person name="Ferling I."/>
            <person name="Riege K."/>
            <person name="Groth M."/>
            <person name="Westermann M."/>
            <person name="Marz M."/>
            <person name="Spaller T."/>
            <person name="Winckler T."/>
            <person name="Schaap P."/>
            <person name="Glockner G."/>
        </authorList>
    </citation>
    <scope>NUCLEOTIDE SEQUENCE [LARGE SCALE GENOMIC DNA]</scope>
    <source>
        <strain evidence="2 3">Jena</strain>
    </source>
</reference>
<dbReference type="SUPFAM" id="SSF52047">
    <property type="entry name" value="RNI-like"/>
    <property type="match status" value="1"/>
</dbReference>
<accession>A0A2P6NBT5</accession>
<evidence type="ECO:0000313" key="3">
    <source>
        <dbReference type="Proteomes" id="UP000241769"/>
    </source>
</evidence>
<dbReference type="PANTHER" id="PTHR13318">
    <property type="entry name" value="PARTNER OF PAIRED, ISOFORM B-RELATED"/>
    <property type="match status" value="1"/>
</dbReference>
<dbReference type="AlphaFoldDB" id="A0A2P6NBT5"/>
<protein>
    <submittedName>
        <fullName evidence="2">Uncharacterized protein</fullName>
    </submittedName>
</protein>
<proteinExistence type="predicted"/>
<dbReference type="OrthoDB" id="333024at2759"/>
<dbReference type="InterPro" id="IPR032675">
    <property type="entry name" value="LRR_dom_sf"/>
</dbReference>
<dbReference type="Gene3D" id="3.80.10.10">
    <property type="entry name" value="Ribonuclease Inhibitor"/>
    <property type="match status" value="1"/>
</dbReference>
<evidence type="ECO:0000256" key="1">
    <source>
        <dbReference type="SAM" id="MobiDB-lite"/>
    </source>
</evidence>
<evidence type="ECO:0000313" key="2">
    <source>
        <dbReference type="EMBL" id="PRP81398.1"/>
    </source>
</evidence>
<feature type="compositionally biased region" description="Polar residues" evidence="1">
    <location>
        <begin position="9"/>
        <end position="18"/>
    </location>
</feature>
<dbReference type="GO" id="GO:0031146">
    <property type="term" value="P:SCF-dependent proteasomal ubiquitin-dependent protein catabolic process"/>
    <property type="evidence" value="ECO:0007669"/>
    <property type="project" value="TreeGrafter"/>
</dbReference>
<feature type="region of interest" description="Disordered" evidence="1">
    <location>
        <begin position="8"/>
        <end position="38"/>
    </location>
</feature>
<keyword evidence="3" id="KW-1185">Reference proteome</keyword>
<sequence length="410" mass="46581">MLVVEGIRNGQQNQQMMRSNHIDKRQTNKANEAQPEKGNKLDWRKPIEERKYSIIQQPAIPRSYSTFPTLVQLCTVILGRYPAVLFRSGKERIELPTDVADLVFQYACNHGTLKLNQVPSFIHPELQHLNLSVYSPAITDQWMNNHILPKTHIPAALSDWEQIDTMTELRGAHELTHLSLANCTKLSWMAVAEILNQCKSLIHLDLSGCTQFNKITVTSQSLTSLDISNTSMIFDLQCPNLTRLRMFKQKQRSSLLRDICRQCPKLSQVDISDEQSQLRGCVLDLCPLWTVFSLPFLSELVLRDVHLRDTGVKFLIEAAQRHNAILKTIDVSGNILSSEGVSRLGWGLLGLEKLIAMFIPTVYPELVDLPPSVHLQLSPVYHYSLEKEIHGSFHGLLSTTEEECTEYDET</sequence>